<organism evidence="2 3">
    <name type="scientific">Catenulispora pinistramenti</name>
    <dbReference type="NCBI Taxonomy" id="2705254"/>
    <lineage>
        <taxon>Bacteria</taxon>
        <taxon>Bacillati</taxon>
        <taxon>Actinomycetota</taxon>
        <taxon>Actinomycetes</taxon>
        <taxon>Catenulisporales</taxon>
        <taxon>Catenulisporaceae</taxon>
        <taxon>Catenulispora</taxon>
    </lineage>
</organism>
<feature type="compositionally biased region" description="Polar residues" evidence="1">
    <location>
        <begin position="348"/>
        <end position="358"/>
    </location>
</feature>
<dbReference type="EMBL" id="JAAFYZ010000069">
    <property type="protein sequence ID" value="MBS2549317.1"/>
    <property type="molecule type" value="Genomic_DNA"/>
</dbReference>
<feature type="region of interest" description="Disordered" evidence="1">
    <location>
        <begin position="336"/>
        <end position="377"/>
    </location>
</feature>
<reference evidence="2 3" key="1">
    <citation type="submission" date="2020-02" db="EMBL/GenBank/DDBJ databases">
        <title>Acidophilic actinobacteria isolated from forest soil.</title>
        <authorList>
            <person name="Golinska P."/>
        </authorList>
    </citation>
    <scope>NUCLEOTIDE SEQUENCE [LARGE SCALE GENOMIC DNA]</scope>
    <source>
        <strain evidence="2 3">NL8</strain>
    </source>
</reference>
<keyword evidence="3" id="KW-1185">Reference proteome</keyword>
<name>A0ABS5KTD9_9ACTN</name>
<evidence type="ECO:0008006" key="4">
    <source>
        <dbReference type="Google" id="ProtNLM"/>
    </source>
</evidence>
<comment type="caution">
    <text evidence="2">The sequence shown here is derived from an EMBL/GenBank/DDBJ whole genome shotgun (WGS) entry which is preliminary data.</text>
</comment>
<proteinExistence type="predicted"/>
<gene>
    <name evidence="2" type="ORF">KGQ19_20850</name>
</gene>
<evidence type="ECO:0000313" key="3">
    <source>
        <dbReference type="Proteomes" id="UP000730482"/>
    </source>
</evidence>
<dbReference type="Proteomes" id="UP000730482">
    <property type="component" value="Unassembled WGS sequence"/>
</dbReference>
<evidence type="ECO:0000313" key="2">
    <source>
        <dbReference type="EMBL" id="MBS2549317.1"/>
    </source>
</evidence>
<evidence type="ECO:0000256" key="1">
    <source>
        <dbReference type="SAM" id="MobiDB-lite"/>
    </source>
</evidence>
<dbReference type="RefSeq" id="WP_212010880.1">
    <property type="nucleotide sequence ID" value="NZ_JAAFYZ010000069.1"/>
</dbReference>
<accession>A0ABS5KTD9</accession>
<protein>
    <recommendedName>
        <fullName evidence="4">Knr4/Smi1-like domain-containing protein</fullName>
    </recommendedName>
</protein>
<sequence length="377" mass="40527">MERHITAVPPGLTHGAQMFLQTHGVRLEPLALEEYRDRWLAAGIPGEQIDRAVAFEQTWGGFVLPPSARNDGGPKYLDADAPGHVPGVGWLFEVGAQRTAVPYSFQIGPDGAFGILGSEGWVRLHESIEGWLEALSLAHHASTHATGIRVLQGAEAAAIDLGGFEEVPAVRGVADRWWRGPDSLVAVYSGEAEAFGHPGADAALVYSGLDEWGLGTELWAASTGWHVEGSAKPLVGWDINGVLIERRTRGVYESWFEHPDGRRLGFVTNGERVLLMLMDDEDDPGEHAVDEAAEGWSDGFRLLNGQVDRYPTRDTVAFGVGVASLRRIIDTGTWPGHVRRESDRAVSPTASPTVSPTLSRPPAPAPATTDAPPEPPG</sequence>